<organism evidence="1 2">
    <name type="scientific">Paracoccus methylarcula</name>
    <dbReference type="NCBI Taxonomy" id="72022"/>
    <lineage>
        <taxon>Bacteria</taxon>
        <taxon>Pseudomonadati</taxon>
        <taxon>Pseudomonadota</taxon>
        <taxon>Alphaproteobacteria</taxon>
        <taxon>Rhodobacterales</taxon>
        <taxon>Paracoccaceae</taxon>
        <taxon>Paracoccus</taxon>
    </lineage>
</organism>
<comment type="caution">
    <text evidence="1">The sequence shown here is derived from an EMBL/GenBank/DDBJ whole genome shotgun (WGS) entry which is preliminary data.</text>
</comment>
<dbReference type="EMBL" id="PXNQ02000004">
    <property type="protein sequence ID" value="RNF34960.1"/>
    <property type="molecule type" value="Genomic_DNA"/>
</dbReference>
<name>A0A422QYK1_9RHOB</name>
<evidence type="ECO:0000313" key="2">
    <source>
        <dbReference type="Proteomes" id="UP000238137"/>
    </source>
</evidence>
<reference evidence="1" key="1">
    <citation type="submission" date="2018-05" db="EMBL/GenBank/DDBJ databases">
        <title>Reclassification of Methylarcula marina and Methylarcula terricola as Paracoccus methylarcula sp.nov., comb.nov. and Paracoccus terricola comb.nov.</title>
        <authorList>
            <person name="Shmareva M.N."/>
            <person name="Doronina N.V."/>
            <person name="Vasilenko O.V."/>
            <person name="Tarlachkov S.V."/>
            <person name="Trotsenko Y.A."/>
        </authorList>
    </citation>
    <scope>NUCLEOTIDE SEQUENCE [LARGE SCALE GENOMIC DNA]</scope>
    <source>
        <strain evidence="1">VKM B-2159</strain>
    </source>
</reference>
<keyword evidence="2" id="KW-1185">Reference proteome</keyword>
<dbReference type="Proteomes" id="UP000238137">
    <property type="component" value="Unassembled WGS sequence"/>
</dbReference>
<proteinExistence type="predicted"/>
<evidence type="ECO:0000313" key="1">
    <source>
        <dbReference type="EMBL" id="RNF34960.1"/>
    </source>
</evidence>
<accession>A0A422QYK1</accession>
<dbReference type="AlphaFoldDB" id="A0A422QYK1"/>
<protein>
    <submittedName>
        <fullName evidence="1">Uncharacterized protein</fullName>
    </submittedName>
</protein>
<sequence>MLCLGLAACATNETERSAPPVLDPHDIQVIAAGKATCFKTTEDQNRIGARATNSVRDRIGFAPVEPNETLAKPPRAMPATWQIVAG</sequence>
<gene>
    <name evidence="1" type="ORF">A7A09_008190</name>
</gene>